<dbReference type="PANTHER" id="PTHR11092:SF0">
    <property type="entry name" value="EPIMERASE FAMILY PROTEIN SDR39U1"/>
    <property type="match status" value="1"/>
</dbReference>
<dbReference type="RefSeq" id="WP_209407531.1">
    <property type="nucleotide sequence ID" value="NZ_JAGIYQ010000020.1"/>
</dbReference>
<evidence type="ECO:0000313" key="5">
    <source>
        <dbReference type="Proteomes" id="UP000682134"/>
    </source>
</evidence>
<dbReference type="NCBIfam" id="TIGR01777">
    <property type="entry name" value="yfcH"/>
    <property type="match status" value="1"/>
</dbReference>
<dbReference type="InterPro" id="IPR036291">
    <property type="entry name" value="NAD(P)-bd_dom_sf"/>
</dbReference>
<accession>A0A940NKY8</accession>
<dbReference type="CDD" id="cd05242">
    <property type="entry name" value="SDR_a8"/>
    <property type="match status" value="1"/>
</dbReference>
<dbReference type="InterPro" id="IPR010099">
    <property type="entry name" value="SDR39U1"/>
</dbReference>
<sequence length="300" mass="33393">MNILVTGGTGFIGKALVQQLIALGATCYIVTRSPKKSIDPSIHYITWEAIKNLSFTTSIDAIYNLAGESINNRWTKKNKEKIVQSRLESTQTLISWLQRQAQAPLVFINASAVGYYGTSTKNPSSEDSISTSEDFLASTVKKWEECASLAETIGIRTVYARFGIVLDRFGGALPKMLLPYKLLIGGPLGHGNQWMSWIHLDDAVNLLILALKDNTINGPLNIVAPYPVTMDEFSNILSKVMRKSNIFRVPSFVLKLFLGEMSLLVLEGQKVIPKIANEKNFEYNYPTLIEALDQILPRYS</sequence>
<evidence type="ECO:0000313" key="4">
    <source>
        <dbReference type="EMBL" id="MBP0727194.1"/>
    </source>
</evidence>
<comment type="caution">
    <text evidence="4">The sequence shown here is derived from an EMBL/GenBank/DDBJ whole genome shotgun (WGS) entry which is preliminary data.</text>
</comment>
<feature type="domain" description="DUF1731" evidence="3">
    <location>
        <begin position="249"/>
        <end position="295"/>
    </location>
</feature>
<dbReference type="InterPro" id="IPR001509">
    <property type="entry name" value="Epimerase_deHydtase"/>
</dbReference>
<gene>
    <name evidence="4" type="ORF">J5Y03_18760</name>
</gene>
<dbReference type="InterPro" id="IPR013549">
    <property type="entry name" value="DUF1731"/>
</dbReference>
<dbReference type="PANTHER" id="PTHR11092">
    <property type="entry name" value="SUGAR NUCLEOTIDE EPIMERASE RELATED"/>
    <property type="match status" value="1"/>
</dbReference>
<evidence type="ECO:0000259" key="2">
    <source>
        <dbReference type="Pfam" id="PF01370"/>
    </source>
</evidence>
<proteinExistence type="inferred from homology"/>
<comment type="similarity">
    <text evidence="1">Belongs to the NAD(P)-dependent epimerase/dehydratase family. SDR39U1 subfamily.</text>
</comment>
<name>A0A940NKY8_9BACI</name>
<dbReference type="Pfam" id="PF08338">
    <property type="entry name" value="DUF1731"/>
    <property type="match status" value="1"/>
</dbReference>
<reference evidence="4" key="1">
    <citation type="submission" date="2021-04" db="EMBL/GenBank/DDBJ databases">
        <title>Genome seq and assembly of Bacillus sp.</title>
        <authorList>
            <person name="Chhetri G."/>
        </authorList>
    </citation>
    <scope>NUCLEOTIDE SEQUENCE</scope>
    <source>
        <strain evidence="4">RG28</strain>
    </source>
</reference>
<organism evidence="4 5">
    <name type="scientific">Gottfriedia endophytica</name>
    <dbReference type="NCBI Taxonomy" id="2820819"/>
    <lineage>
        <taxon>Bacteria</taxon>
        <taxon>Bacillati</taxon>
        <taxon>Bacillota</taxon>
        <taxon>Bacilli</taxon>
        <taxon>Bacillales</taxon>
        <taxon>Bacillaceae</taxon>
        <taxon>Gottfriedia</taxon>
    </lineage>
</organism>
<dbReference type="AlphaFoldDB" id="A0A940NKY8"/>
<feature type="domain" description="NAD-dependent epimerase/dehydratase" evidence="2">
    <location>
        <begin position="3"/>
        <end position="214"/>
    </location>
</feature>
<dbReference type="EMBL" id="JAGIYQ010000020">
    <property type="protein sequence ID" value="MBP0727194.1"/>
    <property type="molecule type" value="Genomic_DNA"/>
</dbReference>
<dbReference type="Proteomes" id="UP000682134">
    <property type="component" value="Unassembled WGS sequence"/>
</dbReference>
<dbReference type="SUPFAM" id="SSF51735">
    <property type="entry name" value="NAD(P)-binding Rossmann-fold domains"/>
    <property type="match status" value="1"/>
</dbReference>
<dbReference type="Gene3D" id="3.40.50.720">
    <property type="entry name" value="NAD(P)-binding Rossmann-like Domain"/>
    <property type="match status" value="1"/>
</dbReference>
<protein>
    <submittedName>
        <fullName evidence="4">TIGR01777 family oxidoreductase</fullName>
    </submittedName>
</protein>
<dbReference type="Pfam" id="PF01370">
    <property type="entry name" value="Epimerase"/>
    <property type="match status" value="1"/>
</dbReference>
<evidence type="ECO:0000256" key="1">
    <source>
        <dbReference type="ARBA" id="ARBA00009353"/>
    </source>
</evidence>
<evidence type="ECO:0000259" key="3">
    <source>
        <dbReference type="Pfam" id="PF08338"/>
    </source>
</evidence>
<keyword evidence="5" id="KW-1185">Reference proteome</keyword>